<dbReference type="EMBL" id="MH270421">
    <property type="protein sequence ID" value="AZD12931.1"/>
    <property type="molecule type" value="Genomic_DNA"/>
</dbReference>
<evidence type="ECO:0000256" key="3">
    <source>
        <dbReference type="SAM" id="MobiDB-lite"/>
    </source>
</evidence>
<proteinExistence type="inferred from homology"/>
<dbReference type="InterPro" id="IPR037231">
    <property type="entry name" value="NAP-like_sf"/>
</dbReference>
<dbReference type="InterPro" id="IPR002164">
    <property type="entry name" value="NAP_family"/>
</dbReference>
<reference evidence="4" key="1">
    <citation type="journal article" date="2018" name="Genome Res.">
        <title>Evolutionary conservation of Y Chromosome ampliconic gene families despite extensive structural variation.</title>
        <authorList>
            <person name="Brashear W.A."/>
            <person name="Raudsepp T."/>
            <person name="Murphy W."/>
        </authorList>
    </citation>
    <scope>NUCLEOTIDE SEQUENCE</scope>
</reference>
<name>A0A3G7HP74_FELCA</name>
<gene>
    <name evidence="4" type="primary">TSPY</name>
</gene>
<evidence type="ECO:0000313" key="4">
    <source>
        <dbReference type="EMBL" id="AZD12931.1"/>
    </source>
</evidence>
<feature type="region of interest" description="Disordered" evidence="3">
    <location>
        <begin position="24"/>
        <end position="60"/>
    </location>
</feature>
<feature type="compositionally biased region" description="Low complexity" evidence="3">
    <location>
        <begin position="152"/>
        <end position="164"/>
    </location>
</feature>
<dbReference type="Pfam" id="PF00956">
    <property type="entry name" value="NAP"/>
    <property type="match status" value="1"/>
</dbReference>
<feature type="region of interest" description="Disordered" evidence="3">
    <location>
        <begin position="93"/>
        <end position="164"/>
    </location>
</feature>
<evidence type="ECO:0000256" key="2">
    <source>
        <dbReference type="RuleBase" id="RU003876"/>
    </source>
</evidence>
<protein>
    <submittedName>
        <fullName evidence="4">TSPY</fullName>
    </submittedName>
</protein>
<feature type="compositionally biased region" description="Basic and acidic residues" evidence="3">
    <location>
        <begin position="129"/>
        <end position="145"/>
    </location>
</feature>
<accession>A0A3G7HP74</accession>
<dbReference type="GO" id="GO:0005634">
    <property type="term" value="C:nucleus"/>
    <property type="evidence" value="ECO:0007669"/>
    <property type="project" value="InterPro"/>
</dbReference>
<feature type="compositionally biased region" description="Acidic residues" evidence="3">
    <location>
        <begin position="118"/>
        <end position="128"/>
    </location>
</feature>
<sequence length="363" mass="40736">MASVSGSGKRGDSRRPWALIVLDEKGRESPARGNAGALEGVGWPQSPGSGAASAHPVQEAQAGCEIQVASPAEELVVILDDGMVAAEVVIGVEEEDGEATEEEVAGEENSEEAKPEADDMPEQEEVEEERQQLEEVPEQEEKPEADAEAEEGPQLSQELQQQEPVLRPAAAQDPLAALERLQLEISAGNAQDSRALWRLKRRILRRRISYLDHRRAIIKHIPGFWAQAILNHPQLSAMIGAQDKDVLSYLVELEVEEVGHPKYRCRVMFFFVENPYFRNPVIIKEYQLSFAGYRALRATPVQWFCDYEHGAPSRRHDPTSLNLFNWLCEHSCPGTNRIAEIIIEDLWPNPLQYYLSEEGTRRQ</sequence>
<comment type="similarity">
    <text evidence="1 2">Belongs to the nucleosome assembly protein (NAP) family.</text>
</comment>
<dbReference type="SUPFAM" id="SSF143113">
    <property type="entry name" value="NAP-like"/>
    <property type="match status" value="1"/>
</dbReference>
<dbReference type="PANTHER" id="PTHR11875">
    <property type="entry name" value="TESTIS-SPECIFIC Y-ENCODED PROTEIN"/>
    <property type="match status" value="1"/>
</dbReference>
<feature type="compositionally biased region" description="Acidic residues" evidence="3">
    <location>
        <begin position="93"/>
        <end position="110"/>
    </location>
</feature>
<dbReference type="Gene3D" id="3.30.1120.90">
    <property type="entry name" value="Nucleosome assembly protein"/>
    <property type="match status" value="1"/>
</dbReference>
<evidence type="ECO:0000256" key="1">
    <source>
        <dbReference type="ARBA" id="ARBA00009947"/>
    </source>
</evidence>
<dbReference type="AlphaFoldDB" id="A0A3G7HP74"/>
<dbReference type="GO" id="GO:0006334">
    <property type="term" value="P:nucleosome assembly"/>
    <property type="evidence" value="ECO:0007669"/>
    <property type="project" value="InterPro"/>
</dbReference>
<organism evidence="4">
    <name type="scientific">Felis catus</name>
    <name type="common">Cat</name>
    <name type="synonym">Felis silvestris catus</name>
    <dbReference type="NCBI Taxonomy" id="9685"/>
    <lineage>
        <taxon>Eukaryota</taxon>
        <taxon>Metazoa</taxon>
        <taxon>Chordata</taxon>
        <taxon>Craniata</taxon>
        <taxon>Vertebrata</taxon>
        <taxon>Euteleostomi</taxon>
        <taxon>Mammalia</taxon>
        <taxon>Eutheria</taxon>
        <taxon>Laurasiatheria</taxon>
        <taxon>Carnivora</taxon>
        <taxon>Feliformia</taxon>
        <taxon>Felidae</taxon>
        <taxon>Felinae</taxon>
        <taxon>Felis</taxon>
    </lineage>
</organism>